<keyword evidence="1" id="KW-0732">Signal</keyword>
<dbReference type="Proteomes" id="UP000320443">
    <property type="component" value="Unassembled WGS sequence"/>
</dbReference>
<evidence type="ECO:0000256" key="1">
    <source>
        <dbReference type="SAM" id="SignalP"/>
    </source>
</evidence>
<protein>
    <recommendedName>
        <fullName evidence="4">Secreted protein</fullName>
    </recommendedName>
</protein>
<comment type="caution">
    <text evidence="2">The sequence shown here is derived from an EMBL/GenBank/DDBJ whole genome shotgun (WGS) entry which is preliminary data.</text>
</comment>
<dbReference type="EMBL" id="VKDK01000015">
    <property type="protein sequence ID" value="TRX60422.1"/>
    <property type="molecule type" value="Genomic_DNA"/>
</dbReference>
<dbReference type="AlphaFoldDB" id="A0A553FT61"/>
<proteinExistence type="predicted"/>
<organism evidence="2 3">
    <name type="scientific">Corynebacterium hiratae</name>
    <dbReference type="NCBI Taxonomy" id="3139423"/>
    <lineage>
        <taxon>Bacteria</taxon>
        <taxon>Bacillati</taxon>
        <taxon>Actinomycetota</taxon>
        <taxon>Actinomycetes</taxon>
        <taxon>Mycobacteriales</taxon>
        <taxon>Corynebacteriaceae</taxon>
        <taxon>Corynebacterium</taxon>
    </lineage>
</organism>
<feature type="chain" id="PRO_5039400295" description="Secreted protein" evidence="1">
    <location>
        <begin position="27"/>
        <end position="148"/>
    </location>
</feature>
<reference evidence="2 3" key="1">
    <citation type="submission" date="2019-07" db="EMBL/GenBank/DDBJ databases">
        <title>Draft genome of C. aurimucosum strain 2274.</title>
        <authorList>
            <person name="Pacheco L.G.C."/>
            <person name="Aguiar E.R.G.R."/>
            <person name="Santos C.S."/>
            <person name="Rocha D.J.P.G."/>
            <person name="Sant'Anna L.O."/>
            <person name="Mattos-Guaraldi A.L."/>
            <person name="Santos L.S."/>
        </authorList>
    </citation>
    <scope>NUCLEOTIDE SEQUENCE [LARGE SCALE GENOMIC DNA]</scope>
    <source>
        <strain evidence="2 3">2274</strain>
    </source>
</reference>
<evidence type="ECO:0008006" key="4">
    <source>
        <dbReference type="Google" id="ProtNLM"/>
    </source>
</evidence>
<accession>A0A553FT61</accession>
<sequence length="148" mass="15012">MSSMSLKKFLAAGVVATTLTTAVAPAASAETADDDWKANVNPDFEQGEGGSSLTGSTPIDMTLIIGGSIAAAAALLKLVVDNNPALRAQADEFAAQIGMAGSSGSSEHNRLYEGGLDFDLERLARTNGFPEIADQIAALKAGSSAPAQ</sequence>
<feature type="signal peptide" evidence="1">
    <location>
        <begin position="1"/>
        <end position="26"/>
    </location>
</feature>
<name>A0A553FT61_9CORY</name>
<dbReference type="RefSeq" id="WP_144013716.1">
    <property type="nucleotide sequence ID" value="NZ_VKDK01000015.1"/>
</dbReference>
<evidence type="ECO:0000313" key="2">
    <source>
        <dbReference type="EMBL" id="TRX60422.1"/>
    </source>
</evidence>
<keyword evidence="3" id="KW-1185">Reference proteome</keyword>
<evidence type="ECO:0000313" key="3">
    <source>
        <dbReference type="Proteomes" id="UP000320443"/>
    </source>
</evidence>
<gene>
    <name evidence="2" type="ORF">FNY97_09105</name>
</gene>